<evidence type="ECO:0000313" key="6">
    <source>
        <dbReference type="EMBL" id="CAH3140565.1"/>
    </source>
</evidence>
<accession>A0ABN8PEV7</accession>
<dbReference type="Proteomes" id="UP001159427">
    <property type="component" value="Unassembled WGS sequence"/>
</dbReference>
<evidence type="ECO:0000256" key="3">
    <source>
        <dbReference type="ARBA" id="ARBA00022525"/>
    </source>
</evidence>
<dbReference type="SMART" id="SM00737">
    <property type="entry name" value="ML"/>
    <property type="match status" value="1"/>
</dbReference>
<feature type="signal peptide" evidence="4">
    <location>
        <begin position="1"/>
        <end position="19"/>
    </location>
</feature>
<evidence type="ECO:0000313" key="7">
    <source>
        <dbReference type="Proteomes" id="UP001159427"/>
    </source>
</evidence>
<reference evidence="6 7" key="1">
    <citation type="submission" date="2022-05" db="EMBL/GenBank/DDBJ databases">
        <authorList>
            <consortium name="Genoscope - CEA"/>
            <person name="William W."/>
        </authorList>
    </citation>
    <scope>NUCLEOTIDE SEQUENCE [LARGE SCALE GENOMIC DNA]</scope>
</reference>
<dbReference type="InterPro" id="IPR014756">
    <property type="entry name" value="Ig_E-set"/>
</dbReference>
<comment type="subcellular location">
    <subcellularLocation>
        <location evidence="1">Secreted</location>
    </subcellularLocation>
</comment>
<keyword evidence="7" id="KW-1185">Reference proteome</keyword>
<evidence type="ECO:0000256" key="1">
    <source>
        <dbReference type="ARBA" id="ARBA00004613"/>
    </source>
</evidence>
<comment type="caution">
    <text evidence="6">The sequence shown here is derived from an EMBL/GenBank/DDBJ whole genome shotgun (WGS) entry which is preliminary data.</text>
</comment>
<feature type="domain" description="MD-2-related lipid-recognition" evidence="5">
    <location>
        <begin position="24"/>
        <end position="147"/>
    </location>
</feature>
<keyword evidence="3" id="KW-0964">Secreted</keyword>
<dbReference type="Pfam" id="PF02221">
    <property type="entry name" value="E1_DerP2_DerF2"/>
    <property type="match status" value="1"/>
</dbReference>
<organism evidence="6 7">
    <name type="scientific">Porites evermanni</name>
    <dbReference type="NCBI Taxonomy" id="104178"/>
    <lineage>
        <taxon>Eukaryota</taxon>
        <taxon>Metazoa</taxon>
        <taxon>Cnidaria</taxon>
        <taxon>Anthozoa</taxon>
        <taxon>Hexacorallia</taxon>
        <taxon>Scleractinia</taxon>
        <taxon>Fungiina</taxon>
        <taxon>Poritidae</taxon>
        <taxon>Porites</taxon>
    </lineage>
</organism>
<keyword evidence="4" id="KW-0732">Signal</keyword>
<dbReference type="InterPro" id="IPR039670">
    <property type="entry name" value="NPC2-like"/>
</dbReference>
<proteinExistence type="inferred from homology"/>
<evidence type="ECO:0000256" key="4">
    <source>
        <dbReference type="SAM" id="SignalP"/>
    </source>
</evidence>
<gene>
    <name evidence="6" type="ORF">PEVE_00041844</name>
</gene>
<name>A0ABN8PEV7_9CNID</name>
<comment type="similarity">
    <text evidence="2">Belongs to the NPC2 family.</text>
</comment>
<dbReference type="Gene3D" id="2.60.40.770">
    <property type="match status" value="1"/>
</dbReference>
<dbReference type="PANTHER" id="PTHR11306">
    <property type="entry name" value="NIEMANN PICK TYPE C2 PROTEIN NPC2-RELATED"/>
    <property type="match status" value="1"/>
</dbReference>
<sequence>MKSLVSFIALLLTFTTVLSKQISYNNCTGEELGEILSIDITPCDEEPCVLKRGGNETVTINFIPHEAVTAAKIYAYAIFGLIPVPLPLPDPDACQGHGLTCPLKSREAVEFVYTQYISGDFPVGQLKIKAEIKDQNDKSIICGIVNLQIS</sequence>
<protein>
    <recommendedName>
        <fullName evidence="5">MD-2-related lipid-recognition domain-containing protein</fullName>
    </recommendedName>
</protein>
<feature type="chain" id="PRO_5047127323" description="MD-2-related lipid-recognition domain-containing protein" evidence="4">
    <location>
        <begin position="20"/>
        <end position="150"/>
    </location>
</feature>
<dbReference type="EMBL" id="CALNXI010000803">
    <property type="protein sequence ID" value="CAH3140565.1"/>
    <property type="molecule type" value="Genomic_DNA"/>
</dbReference>
<dbReference type="InterPro" id="IPR003172">
    <property type="entry name" value="ML_dom"/>
</dbReference>
<evidence type="ECO:0000256" key="2">
    <source>
        <dbReference type="ARBA" id="ARBA00006370"/>
    </source>
</evidence>
<dbReference type="PANTHER" id="PTHR11306:SF68">
    <property type="entry name" value="NPC INTRACELLULAR CHOLESTEROL TRANSPORTER 2"/>
    <property type="match status" value="1"/>
</dbReference>
<dbReference type="SUPFAM" id="SSF81296">
    <property type="entry name" value="E set domains"/>
    <property type="match status" value="1"/>
</dbReference>
<evidence type="ECO:0000259" key="5">
    <source>
        <dbReference type="SMART" id="SM00737"/>
    </source>
</evidence>